<dbReference type="CDD" id="cd06855">
    <property type="entry name" value="GT_GPT_euk"/>
    <property type="match status" value="1"/>
</dbReference>
<sequence>MSLFSLLINGGLSAVGAVICYRLILTYIPIFIQRKMYGNDQSKTSNDPVPEPMGVICAAVYLIVMFIFIPVPFFEWVGSETEFPYAKLLAILSGLISISTAILLGFADDMLDLRWRHKLLFPTLSSLPLLMVYYVSGNSTTVMIPGLLRHLIHPFFDLPISVNISFVYYIFMGMVIVFCTNAINILAGVNGLESGQSLVISISVIIFNVVQLIRVDSQYWHHLISLYFLLPFTACTAILFHFNKYPSRVFVGDTFCYWSGMTLAVVSILGHFSKTLMVFFIPQTFNFIYSLPQLFHFVPCPRHRMPKYDGKSDTVSMSKAIFKKSELKSLGKLSLFIFNLVGLLEKREFEKDGEIWIEINNLTIINLVLKFSGPMHESRLNQVLMGIQISCSILAFFIRFYLASLFYDVVN</sequence>
<comment type="caution">
    <text evidence="20">The sequence shown here is derived from an EMBL/GenBank/DDBJ whole genome shotgun (WGS) entry which is preliminary data.</text>
</comment>
<comment type="catalytic activity">
    <reaction evidence="18">
        <text>a di-trans,poly-cis-dolichyl phosphate + UDP-N-acetyl-alpha-D-glucosamine = an N-acetyl-alpha-D-glucosaminyl-diphospho-di-trans,poly-cis-dolichol + UMP</text>
        <dbReference type="Rhea" id="RHEA:13289"/>
        <dbReference type="Rhea" id="RHEA-COMP:19498"/>
        <dbReference type="Rhea" id="RHEA-COMP:19507"/>
        <dbReference type="ChEBI" id="CHEBI:57683"/>
        <dbReference type="ChEBI" id="CHEBI:57705"/>
        <dbReference type="ChEBI" id="CHEBI:57865"/>
        <dbReference type="ChEBI" id="CHEBI:58427"/>
        <dbReference type="EC" id="2.7.8.15"/>
    </reaction>
    <physiologicalReaction direction="left-to-right" evidence="18">
        <dbReference type="Rhea" id="RHEA:13290"/>
    </physiologicalReaction>
</comment>
<dbReference type="Proteomes" id="UP001152747">
    <property type="component" value="Unassembled WGS sequence"/>
</dbReference>
<keyword evidence="9 19" id="KW-0812">Transmembrane</keyword>
<feature type="transmembrane region" description="Helical" evidence="19">
    <location>
        <begin position="383"/>
        <end position="402"/>
    </location>
</feature>
<keyword evidence="12" id="KW-0460">Magnesium</keyword>
<evidence type="ECO:0000256" key="10">
    <source>
        <dbReference type="ARBA" id="ARBA00022723"/>
    </source>
</evidence>
<reference evidence="20" key="1">
    <citation type="submission" date="2022-11" db="EMBL/GenBank/DDBJ databases">
        <authorList>
            <person name="Kikuchi T."/>
        </authorList>
    </citation>
    <scope>NUCLEOTIDE SEQUENCE</scope>
    <source>
        <strain evidence="20">PS1010</strain>
    </source>
</reference>
<dbReference type="InterPro" id="IPR000715">
    <property type="entry name" value="Glycosyl_transferase_4"/>
</dbReference>
<evidence type="ECO:0000256" key="1">
    <source>
        <dbReference type="ARBA" id="ARBA00001946"/>
    </source>
</evidence>
<evidence type="ECO:0000256" key="18">
    <source>
        <dbReference type="ARBA" id="ARBA00045078"/>
    </source>
</evidence>
<dbReference type="GO" id="GO:0003975">
    <property type="term" value="F:UDP-N-acetylglucosamine-dolichyl-phosphate N-acetylglucosaminephosphotransferase activity"/>
    <property type="evidence" value="ECO:0007669"/>
    <property type="project" value="UniProtKB-EC"/>
</dbReference>
<dbReference type="EC" id="2.7.8.15" evidence="5"/>
<comment type="pathway">
    <text evidence="3">Protein modification; protein glycosylation.</text>
</comment>
<feature type="transmembrane region" description="Helical" evidence="19">
    <location>
        <begin position="219"/>
        <end position="242"/>
    </location>
</feature>
<dbReference type="GO" id="GO:0016757">
    <property type="term" value="F:glycosyltransferase activity"/>
    <property type="evidence" value="ECO:0007669"/>
    <property type="project" value="UniProtKB-KW"/>
</dbReference>
<dbReference type="InterPro" id="IPR033895">
    <property type="entry name" value="GPT"/>
</dbReference>
<evidence type="ECO:0000256" key="9">
    <source>
        <dbReference type="ARBA" id="ARBA00022692"/>
    </source>
</evidence>
<comment type="cofactor">
    <cofactor evidence="1">
        <name>Mg(2+)</name>
        <dbReference type="ChEBI" id="CHEBI:18420"/>
    </cofactor>
</comment>
<evidence type="ECO:0000256" key="19">
    <source>
        <dbReference type="SAM" id="Phobius"/>
    </source>
</evidence>
<dbReference type="Pfam" id="PF00953">
    <property type="entry name" value="Glycos_transf_4"/>
    <property type="match status" value="1"/>
</dbReference>
<dbReference type="GO" id="GO:0006488">
    <property type="term" value="P:dolichol-linked oligosaccharide biosynthetic process"/>
    <property type="evidence" value="ECO:0007669"/>
    <property type="project" value="InterPro"/>
</dbReference>
<keyword evidence="7" id="KW-0328">Glycosyltransferase</keyword>
<comment type="similarity">
    <text evidence="4">Belongs to the glycosyltransferase 4 family.</text>
</comment>
<accession>A0A9P1IVY1</accession>
<feature type="transmembrane region" description="Helical" evidence="19">
    <location>
        <begin position="53"/>
        <end position="73"/>
    </location>
</feature>
<evidence type="ECO:0000313" key="21">
    <source>
        <dbReference type="Proteomes" id="UP001152747"/>
    </source>
</evidence>
<evidence type="ECO:0000256" key="17">
    <source>
        <dbReference type="ARBA" id="ARBA00044717"/>
    </source>
</evidence>
<keyword evidence="11" id="KW-0256">Endoplasmic reticulum</keyword>
<evidence type="ECO:0000256" key="7">
    <source>
        <dbReference type="ARBA" id="ARBA00022676"/>
    </source>
</evidence>
<keyword evidence="14 19" id="KW-0472">Membrane</keyword>
<comment type="function">
    <text evidence="17">UDP-N-acetylglucosamine--dolichyl-phosphate N-acetylglucosaminephosphotransferase that operates in the biosynthetic pathway of dolichol-linked oligosaccharides, the glycan precursors employed in protein asparagine (N)-glycosylation. The assembly of dolichol-linked oligosaccharides begins on the cytosolic side of the endoplasmic reticulum membrane and finishes in its lumen. The sequential addition of sugars to dolichol pyrophosphate produces dolichol-linked oligosaccharides containing fourteen sugars, including two GlcNAcs, nine mannoses and three glucoses. Once assembled, the oligosaccharide is transferred from the lipid to nascent proteins by oligosaccharyltransferases. Catalyzes the initial step of dolichol-linked oligosaccharide biosynthesis, transfering GlcNAc-1-P from cytosolic UDP-GlcNAc onto the carrier lipid dolichyl phosphate (P-dolichol), yielding GlcNAc-P-P-dolichol embedded in the cytoplasmic leaflet of the endoplasmic reticulum membrane.</text>
</comment>
<evidence type="ECO:0000256" key="3">
    <source>
        <dbReference type="ARBA" id="ARBA00004922"/>
    </source>
</evidence>
<evidence type="ECO:0000256" key="13">
    <source>
        <dbReference type="ARBA" id="ARBA00022989"/>
    </source>
</evidence>
<comment type="subcellular location">
    <subcellularLocation>
        <location evidence="2">Endoplasmic reticulum membrane</location>
        <topology evidence="2">Multi-pass membrane protein</topology>
    </subcellularLocation>
</comment>
<dbReference type="AlphaFoldDB" id="A0A9P1IVY1"/>
<keyword evidence="8" id="KW-0808">Transferase</keyword>
<keyword evidence="21" id="KW-1185">Reference proteome</keyword>
<evidence type="ECO:0000256" key="12">
    <source>
        <dbReference type="ARBA" id="ARBA00022842"/>
    </source>
</evidence>
<dbReference type="GO" id="GO:0046872">
    <property type="term" value="F:metal ion binding"/>
    <property type="evidence" value="ECO:0007669"/>
    <property type="project" value="UniProtKB-KW"/>
</dbReference>
<feature type="transmembrane region" description="Helical" evidence="19">
    <location>
        <begin position="254"/>
        <end position="272"/>
    </location>
</feature>
<evidence type="ECO:0000256" key="4">
    <source>
        <dbReference type="ARBA" id="ARBA00009317"/>
    </source>
</evidence>
<organism evidence="20 21">
    <name type="scientific">Caenorhabditis angaria</name>
    <dbReference type="NCBI Taxonomy" id="860376"/>
    <lineage>
        <taxon>Eukaryota</taxon>
        <taxon>Metazoa</taxon>
        <taxon>Ecdysozoa</taxon>
        <taxon>Nematoda</taxon>
        <taxon>Chromadorea</taxon>
        <taxon>Rhabditida</taxon>
        <taxon>Rhabditina</taxon>
        <taxon>Rhabditomorpha</taxon>
        <taxon>Rhabditoidea</taxon>
        <taxon>Rhabditidae</taxon>
        <taxon>Peloderinae</taxon>
        <taxon>Caenorhabditis</taxon>
    </lineage>
</organism>
<dbReference type="OrthoDB" id="10262326at2759"/>
<dbReference type="EMBL" id="CANHGI010000005">
    <property type="protein sequence ID" value="CAI5453245.1"/>
    <property type="molecule type" value="Genomic_DNA"/>
</dbReference>
<feature type="transmembrane region" description="Helical" evidence="19">
    <location>
        <begin position="6"/>
        <end position="32"/>
    </location>
</feature>
<feature type="transmembrane region" description="Helical" evidence="19">
    <location>
        <begin position="166"/>
        <end position="187"/>
    </location>
</feature>
<dbReference type="PANTHER" id="PTHR10571:SF0">
    <property type="entry name" value="UDP-N-ACETYLGLUCOSAMINE--DOLICHYL-PHOSPHATE N-ACETYLGLUCOSAMINEPHOSPHOTRANSFERASE"/>
    <property type="match status" value="1"/>
</dbReference>
<feature type="transmembrane region" description="Helical" evidence="19">
    <location>
        <begin position="194"/>
        <end position="213"/>
    </location>
</feature>
<keyword evidence="10" id="KW-0479">Metal-binding</keyword>
<dbReference type="GO" id="GO:0005789">
    <property type="term" value="C:endoplasmic reticulum membrane"/>
    <property type="evidence" value="ECO:0007669"/>
    <property type="project" value="UniProtKB-SubCell"/>
</dbReference>
<evidence type="ECO:0000256" key="5">
    <source>
        <dbReference type="ARBA" id="ARBA00013225"/>
    </source>
</evidence>
<protein>
    <recommendedName>
        <fullName evidence="6">UDP-N-acetylglucosamine--dolichyl-phosphate N-acetylglucosaminephosphotransferase</fullName>
        <ecNumber evidence="5">2.7.8.15</ecNumber>
    </recommendedName>
    <alternativeName>
        <fullName evidence="15">GlcNAc-1-P transferase</fullName>
    </alternativeName>
    <alternativeName>
        <fullName evidence="16">N-acetylglucosamine-1-phosphate transferase</fullName>
    </alternativeName>
</protein>
<keyword evidence="13 19" id="KW-1133">Transmembrane helix</keyword>
<evidence type="ECO:0000256" key="11">
    <source>
        <dbReference type="ARBA" id="ARBA00022824"/>
    </source>
</evidence>
<proteinExistence type="inferred from homology"/>
<evidence type="ECO:0000256" key="2">
    <source>
        <dbReference type="ARBA" id="ARBA00004477"/>
    </source>
</evidence>
<evidence type="ECO:0000256" key="14">
    <source>
        <dbReference type="ARBA" id="ARBA00023136"/>
    </source>
</evidence>
<dbReference type="PANTHER" id="PTHR10571">
    <property type="entry name" value="UDP-N-ACETYLGLUCOSAMINE--DOLICHYL-PHOSPHATE N-ACETYLGLUCOSAMINEPHOSPHOTRANSFERASE"/>
    <property type="match status" value="1"/>
</dbReference>
<evidence type="ECO:0000256" key="8">
    <source>
        <dbReference type="ARBA" id="ARBA00022679"/>
    </source>
</evidence>
<feature type="transmembrane region" description="Helical" evidence="19">
    <location>
        <begin position="278"/>
        <end position="298"/>
    </location>
</feature>
<evidence type="ECO:0000256" key="6">
    <source>
        <dbReference type="ARBA" id="ARBA00017659"/>
    </source>
</evidence>
<gene>
    <name evidence="20" type="ORF">CAMP_LOCUS15882</name>
</gene>
<feature type="transmembrane region" description="Helical" evidence="19">
    <location>
        <begin position="85"/>
        <end position="107"/>
    </location>
</feature>
<evidence type="ECO:0000313" key="20">
    <source>
        <dbReference type="EMBL" id="CAI5453245.1"/>
    </source>
</evidence>
<name>A0A9P1IVY1_9PELO</name>
<evidence type="ECO:0000256" key="16">
    <source>
        <dbReference type="ARBA" id="ARBA00033238"/>
    </source>
</evidence>
<evidence type="ECO:0000256" key="15">
    <source>
        <dbReference type="ARBA" id="ARBA00029567"/>
    </source>
</evidence>